<dbReference type="SUPFAM" id="SSF50630">
    <property type="entry name" value="Acid proteases"/>
    <property type="match status" value="1"/>
</dbReference>
<sequence length="1848" mass="209608">MFVSTFNQSITRIEATGIETCRLMISERRVEGRTLQRVDPVTFATDMENEPWADRTFATTTCISVPRFVIQKGTVSKFGETLISPLLINTASCTLSEGICANDAAMVLWTPPSPGKCNPTAVATHDAQVSATTIIIPSAQAAFHLNADETPAVIQRCFDQPVHTTTSSVLITFEDERPRKRHRRSSTTAHDLLDIFMNERKTFPQLTLRQFHQGWNRLPVLIKNLNITETTVERHIRLHPSKDTSLVILHTLVEAESLQAKKKNLAYPHFTFQDTPIDYSPTEAEAWITLSRILFREISKPLFVPAEPLPNTTKKPEAISNFIGSPEHVNYLKVEYDKRAEQRRNLSTTSNNARLQYNTEMLQNDLRQNFEKLSTALCETTNRQLSIWNAILRIDATTGIRTILNRQDVNARFVGLHTLYVSQCTKIDVIEVIRSRRIGDTCFAKTPVITLKNETLFFNPGSRDLTHSSSQVPCDEVSVWETDNGLVEASGKRETVHTLEPFLRLNVSLQRINLTKHEVILGGYTFNAATNTIAETVDEIKGFYKEYAIVVGSILCVLCVMTGIAYLIIRKLGVSIGIFHVNTNSRRNSEELTTVCNVSAEPTAPEEDYQREVQPFLPRLPPVMTYLPIVMAFVNTVGSSSLPYVPISLKDRLTVALWDSGSSISYLRKSTMMYINELKFNKSVNQAATAANGSKFEFLGSTTLPIRIGSTHLETPFLISRDEHCPANVLLGFDFMAQLEKIGVPTTLLPGQKKMIVGKSLVPLIRQGDRAYKHTRRIVNIVAASDTELKPGARQNLRITFDTDEPLHLRSVGKSPVRFNECIIDPWLENTANVTVINHGPTIRAIKEGETLGHARTVKRPTFVANKSSDAITPVPQLINEETSPEADWTTKLPNPPASDDLFRKELDIKSSCLSHNNSDKLIALIHRHETAFYNKDGSLGHFSGPIQHTIELDKPLPKPRKGRIPYSKREEVARQVEEFRRLKIIEPSTSTFTSPIVLVKKKDSTFRFTVDYRTLNSATRKENYIIPHVAEILDLAANSHVFSSFDFISGFFQIELRKEDRPLTAFETEEGTFQFRVMPMGVCGAPHTFQQVARYLQKNVKAKLFAYLDDLLLVSQSEEEHLQDLDNLLTLISDCGLKLKLSKCCFARKELEFLGYIIGRDGLKPNPKKVYAIQHYPTPIYPTAVRSFLGLVGYFRRFIANFAGIASPLHELTEKKNEFVWTDEHQSSFDFLRQALLNPPILVGPNLTKPYIVECDASLMAVAGALLQKNDEKQIQVIAYASRKLNPAERRYPPIEAEALAIVFCLQHFRQYVLGSHTVVITDHKPLTSLLHRKDLDGRLQKYQLSIQDYDIEIIYRPGRHNVIADALSRYFEDETNEPAVHAVQLERSDVVTAEEVREAQNETEWIKDAIAAILDNADSRKGRSWRNRFTVRDGMLRQKHDNNTIIIPRDHPIKSHIVKRYHESSIHGGHLAVEKTLDVIRRHFYWTNMRMDVQDAVRRCLPCQRRKTNPHDTTVEPSGPVTRFSQPAEHWHIDHLGPLPITENGNRYVLCFRDAFSRYLITTPVQSQDSQTSSEEFIKNIIAIHGTPTSVTTDHGTSFTSELFRTTLKDLGIEHIRSAPYHHQSNGIVERANRTLEESLSSYVNHHQTDWDAFLPLVTFAINSSTTVTTKNCPFEVMFGRKPTLPENNVLNIRTLFGEDYTTNLRQRLHELWDQMRTLAEEQDHKTPGTKRRTLARDVRKGDLILVKRQAPKNKLAPRLVGPCTVKEVTSKNVTFLLDGAERIAHKDDTRLFARTRQHEEEEEEEDDRPSPRSSPASGSPPPSRRSSTSYPIRRSARLQEKTNVK</sequence>
<dbReference type="GO" id="GO:0003964">
    <property type="term" value="F:RNA-directed DNA polymerase activity"/>
    <property type="evidence" value="ECO:0007669"/>
    <property type="project" value="UniProtKB-KW"/>
</dbReference>
<dbReference type="Proteomes" id="UP000005237">
    <property type="component" value="Unassembled WGS sequence"/>
</dbReference>
<dbReference type="FunFam" id="3.30.70.270:FF:000020">
    <property type="entry name" value="Transposon Tf2-6 polyprotein-like Protein"/>
    <property type="match status" value="1"/>
</dbReference>
<keyword evidence="13" id="KW-1185">Reference proteome</keyword>
<dbReference type="EC" id="2.7.7.49" evidence="1"/>
<dbReference type="PROSITE" id="PS50994">
    <property type="entry name" value="INTEGRASE"/>
    <property type="match status" value="1"/>
</dbReference>
<dbReference type="GO" id="GO:0003676">
    <property type="term" value="F:nucleic acid binding"/>
    <property type="evidence" value="ECO:0007669"/>
    <property type="project" value="InterPro"/>
</dbReference>
<keyword evidence="6" id="KW-0378">Hydrolase</keyword>
<keyword evidence="5" id="KW-0255">Endonuclease</keyword>
<dbReference type="Gene3D" id="3.10.20.370">
    <property type="match status" value="1"/>
</dbReference>
<dbReference type="FunFam" id="3.10.20.370:FF:000001">
    <property type="entry name" value="Retrovirus-related Pol polyprotein from transposon 17.6-like protein"/>
    <property type="match status" value="1"/>
</dbReference>
<evidence type="ECO:0000256" key="6">
    <source>
        <dbReference type="ARBA" id="ARBA00022801"/>
    </source>
</evidence>
<dbReference type="InterPro" id="IPR012337">
    <property type="entry name" value="RNaseH-like_sf"/>
</dbReference>
<dbReference type="InterPro" id="IPR043502">
    <property type="entry name" value="DNA/RNA_pol_sf"/>
</dbReference>
<dbReference type="EnsemblMetazoa" id="CJA15488.1">
    <property type="protein sequence ID" value="CJA15488.1"/>
    <property type="gene ID" value="WBGene00134692"/>
</dbReference>
<keyword evidence="9" id="KW-1133">Transmembrane helix</keyword>
<evidence type="ECO:0000256" key="2">
    <source>
        <dbReference type="ARBA" id="ARBA00022679"/>
    </source>
</evidence>
<dbReference type="GO" id="GO:0015074">
    <property type="term" value="P:DNA integration"/>
    <property type="evidence" value="ECO:0007669"/>
    <property type="project" value="InterPro"/>
</dbReference>
<keyword evidence="4" id="KW-0540">Nuclease</keyword>
<dbReference type="GO" id="GO:0004519">
    <property type="term" value="F:endonuclease activity"/>
    <property type="evidence" value="ECO:0007669"/>
    <property type="project" value="UniProtKB-KW"/>
</dbReference>
<dbReference type="Gene3D" id="2.40.70.10">
    <property type="entry name" value="Acid Proteases"/>
    <property type="match status" value="1"/>
</dbReference>
<evidence type="ECO:0000256" key="1">
    <source>
        <dbReference type="ARBA" id="ARBA00012493"/>
    </source>
</evidence>
<dbReference type="InterPro" id="IPR021109">
    <property type="entry name" value="Peptidase_aspartic_dom_sf"/>
</dbReference>
<feature type="compositionally biased region" description="Basic and acidic residues" evidence="8">
    <location>
        <begin position="1791"/>
        <end position="1802"/>
    </location>
</feature>
<proteinExistence type="predicted"/>
<dbReference type="InterPro" id="IPR001584">
    <property type="entry name" value="Integrase_cat-core"/>
</dbReference>
<feature type="compositionally biased region" description="Low complexity" evidence="8">
    <location>
        <begin position="1827"/>
        <end position="1836"/>
    </location>
</feature>
<evidence type="ECO:0000256" key="3">
    <source>
        <dbReference type="ARBA" id="ARBA00022695"/>
    </source>
</evidence>
<dbReference type="SUPFAM" id="SSF53098">
    <property type="entry name" value="Ribonuclease H-like"/>
    <property type="match status" value="1"/>
</dbReference>
<dbReference type="Pfam" id="PF17921">
    <property type="entry name" value="Integrase_H2C2"/>
    <property type="match status" value="1"/>
</dbReference>
<dbReference type="InterPro" id="IPR000477">
    <property type="entry name" value="RT_dom"/>
</dbReference>
<evidence type="ECO:0000256" key="7">
    <source>
        <dbReference type="ARBA" id="ARBA00022918"/>
    </source>
</evidence>
<organism evidence="12 13">
    <name type="scientific">Caenorhabditis japonica</name>
    <dbReference type="NCBI Taxonomy" id="281687"/>
    <lineage>
        <taxon>Eukaryota</taxon>
        <taxon>Metazoa</taxon>
        <taxon>Ecdysozoa</taxon>
        <taxon>Nematoda</taxon>
        <taxon>Chromadorea</taxon>
        <taxon>Rhabditida</taxon>
        <taxon>Rhabditina</taxon>
        <taxon>Rhabditomorpha</taxon>
        <taxon>Rhabditoidea</taxon>
        <taxon>Rhabditidae</taxon>
        <taxon>Peloderinae</taxon>
        <taxon>Caenorhabditis</taxon>
    </lineage>
</organism>
<feature type="transmembrane region" description="Helical" evidence="9">
    <location>
        <begin position="547"/>
        <end position="569"/>
    </location>
</feature>
<keyword evidence="3" id="KW-0548">Nucleotidyltransferase</keyword>
<dbReference type="PANTHER" id="PTHR37984">
    <property type="entry name" value="PROTEIN CBG26694"/>
    <property type="match status" value="1"/>
</dbReference>
<feature type="domain" description="Reverse transcriptase" evidence="10">
    <location>
        <begin position="981"/>
        <end position="1159"/>
    </location>
</feature>
<dbReference type="Gene3D" id="1.20.5.1890">
    <property type="match status" value="1"/>
</dbReference>
<reference evidence="13" key="1">
    <citation type="submission" date="2010-08" db="EMBL/GenBank/DDBJ databases">
        <authorList>
            <consortium name="Caenorhabditis japonica Sequencing Consortium"/>
            <person name="Wilson R.K."/>
        </authorList>
    </citation>
    <scope>NUCLEOTIDE SEQUENCE [LARGE SCALE GENOMIC DNA]</scope>
    <source>
        <strain evidence="13">DF5081</strain>
    </source>
</reference>
<dbReference type="Gene3D" id="1.10.340.70">
    <property type="match status" value="1"/>
</dbReference>
<evidence type="ECO:0000256" key="5">
    <source>
        <dbReference type="ARBA" id="ARBA00022759"/>
    </source>
</evidence>
<dbReference type="InterPro" id="IPR041373">
    <property type="entry name" value="RT_RNaseH"/>
</dbReference>
<dbReference type="SUPFAM" id="SSF56672">
    <property type="entry name" value="DNA/RNA polymerases"/>
    <property type="match status" value="1"/>
</dbReference>
<evidence type="ECO:0000259" key="10">
    <source>
        <dbReference type="PROSITE" id="PS50878"/>
    </source>
</evidence>
<dbReference type="Gene3D" id="3.30.70.270">
    <property type="match status" value="2"/>
</dbReference>
<feature type="domain" description="Integrase catalytic" evidence="11">
    <location>
        <begin position="1525"/>
        <end position="1684"/>
    </location>
</feature>
<feature type="region of interest" description="Disordered" evidence="8">
    <location>
        <begin position="1791"/>
        <end position="1848"/>
    </location>
</feature>
<dbReference type="CDD" id="cd01647">
    <property type="entry name" value="RT_LTR"/>
    <property type="match status" value="1"/>
</dbReference>
<dbReference type="PROSITE" id="PS50878">
    <property type="entry name" value="RT_POL"/>
    <property type="match status" value="1"/>
</dbReference>
<dbReference type="FunFam" id="1.10.340.70:FF:000001">
    <property type="entry name" value="Retrovirus-related Pol polyprotein from transposon gypsy-like Protein"/>
    <property type="match status" value="1"/>
</dbReference>
<reference evidence="12" key="2">
    <citation type="submission" date="2022-06" db="UniProtKB">
        <authorList>
            <consortium name="EnsemblMetazoa"/>
        </authorList>
    </citation>
    <scope>IDENTIFICATION</scope>
    <source>
        <strain evidence="12">DF5081</strain>
    </source>
</reference>
<dbReference type="Pfam" id="PF24664">
    <property type="entry name" value="Monjiviricetes_fusion"/>
    <property type="match status" value="1"/>
</dbReference>
<dbReference type="CDD" id="cd09274">
    <property type="entry name" value="RNase_HI_RT_Ty3"/>
    <property type="match status" value="1"/>
</dbReference>
<dbReference type="Pfam" id="PF17917">
    <property type="entry name" value="RT_RNaseH"/>
    <property type="match status" value="1"/>
</dbReference>
<evidence type="ECO:0000259" key="11">
    <source>
        <dbReference type="PROSITE" id="PS50994"/>
    </source>
</evidence>
<accession>A0A8R1I018</accession>
<evidence type="ECO:0000313" key="13">
    <source>
        <dbReference type="Proteomes" id="UP000005237"/>
    </source>
</evidence>
<keyword evidence="9" id="KW-0472">Membrane</keyword>
<dbReference type="Gene3D" id="3.10.10.10">
    <property type="entry name" value="HIV Type 1 Reverse Transcriptase, subunit A, domain 1"/>
    <property type="match status" value="1"/>
</dbReference>
<evidence type="ECO:0000256" key="4">
    <source>
        <dbReference type="ARBA" id="ARBA00022722"/>
    </source>
</evidence>
<dbReference type="PANTHER" id="PTHR37984:SF5">
    <property type="entry name" value="PROTEIN NYNRIN-LIKE"/>
    <property type="match status" value="1"/>
</dbReference>
<evidence type="ECO:0000256" key="9">
    <source>
        <dbReference type="SAM" id="Phobius"/>
    </source>
</evidence>
<dbReference type="CDD" id="cd00303">
    <property type="entry name" value="retropepsin_like"/>
    <property type="match status" value="1"/>
</dbReference>
<dbReference type="SUPFAM" id="SSF161008">
    <property type="entry name" value="Viral glycoprotein ectodomain-like"/>
    <property type="match status" value="1"/>
</dbReference>
<protein>
    <recommendedName>
        <fullName evidence="1">RNA-directed DNA polymerase</fullName>
        <ecNumber evidence="1">2.7.7.49</ecNumber>
    </recommendedName>
</protein>
<keyword evidence="2" id="KW-0808">Transferase</keyword>
<keyword evidence="7" id="KW-0695">RNA-directed DNA polymerase</keyword>
<dbReference type="Gene3D" id="3.30.420.10">
    <property type="entry name" value="Ribonuclease H-like superfamily/Ribonuclease H"/>
    <property type="match status" value="1"/>
</dbReference>
<dbReference type="GO" id="GO:0042575">
    <property type="term" value="C:DNA polymerase complex"/>
    <property type="evidence" value="ECO:0007669"/>
    <property type="project" value="UniProtKB-ARBA"/>
</dbReference>
<keyword evidence="9" id="KW-0812">Transmembrane</keyword>
<feature type="transmembrane region" description="Helical" evidence="9">
    <location>
        <begin position="626"/>
        <end position="645"/>
    </location>
</feature>
<dbReference type="FunFam" id="3.30.420.10:FF:000032">
    <property type="entry name" value="Retrovirus-related Pol polyprotein from transposon 297-like Protein"/>
    <property type="match status" value="1"/>
</dbReference>
<dbReference type="Pfam" id="PF00078">
    <property type="entry name" value="RVT_1"/>
    <property type="match status" value="1"/>
</dbReference>
<dbReference type="Pfam" id="PF00665">
    <property type="entry name" value="rve"/>
    <property type="match status" value="1"/>
</dbReference>
<evidence type="ECO:0000256" key="8">
    <source>
        <dbReference type="SAM" id="MobiDB-lite"/>
    </source>
</evidence>
<dbReference type="InterPro" id="IPR050951">
    <property type="entry name" value="Retrovirus_Pol_polyprotein"/>
</dbReference>
<name>A0A8R1I018_CAEJA</name>
<dbReference type="InterPro" id="IPR041588">
    <property type="entry name" value="Integrase_H2C2"/>
</dbReference>
<dbReference type="InterPro" id="IPR036397">
    <property type="entry name" value="RNaseH_sf"/>
</dbReference>
<dbReference type="GO" id="GO:0016787">
    <property type="term" value="F:hydrolase activity"/>
    <property type="evidence" value="ECO:0007669"/>
    <property type="project" value="UniProtKB-KW"/>
</dbReference>
<evidence type="ECO:0000313" key="12">
    <source>
        <dbReference type="EnsemblMetazoa" id="CJA15488.1"/>
    </source>
</evidence>
<dbReference type="InterPro" id="IPR043128">
    <property type="entry name" value="Rev_trsase/Diguanyl_cyclase"/>
</dbReference>